<reference evidence="1" key="1">
    <citation type="submission" date="2014-09" db="EMBL/GenBank/DDBJ databases">
        <authorList>
            <person name="Magalhaes I.L.F."/>
            <person name="Oliveira U."/>
            <person name="Santos F.R."/>
            <person name="Vidigal T.H.D.A."/>
            <person name="Brescovit A.D."/>
            <person name="Santos A.J."/>
        </authorList>
    </citation>
    <scope>NUCLEOTIDE SEQUENCE</scope>
    <source>
        <tissue evidence="1">Shoot tissue taken approximately 20 cm above the soil surface</tissue>
    </source>
</reference>
<evidence type="ECO:0000313" key="1">
    <source>
        <dbReference type="EMBL" id="JAE26594.1"/>
    </source>
</evidence>
<dbReference type="AlphaFoldDB" id="A0A0A9GSS7"/>
<name>A0A0A9GSS7_ARUDO</name>
<protein>
    <submittedName>
        <fullName evidence="1">Uncharacterized protein</fullName>
    </submittedName>
</protein>
<accession>A0A0A9GSS7</accession>
<dbReference type="EMBL" id="GBRH01171302">
    <property type="protein sequence ID" value="JAE26594.1"/>
    <property type="molecule type" value="Transcribed_RNA"/>
</dbReference>
<proteinExistence type="predicted"/>
<organism evidence="1">
    <name type="scientific">Arundo donax</name>
    <name type="common">Giant reed</name>
    <name type="synonym">Donax arundinaceus</name>
    <dbReference type="NCBI Taxonomy" id="35708"/>
    <lineage>
        <taxon>Eukaryota</taxon>
        <taxon>Viridiplantae</taxon>
        <taxon>Streptophyta</taxon>
        <taxon>Embryophyta</taxon>
        <taxon>Tracheophyta</taxon>
        <taxon>Spermatophyta</taxon>
        <taxon>Magnoliopsida</taxon>
        <taxon>Liliopsida</taxon>
        <taxon>Poales</taxon>
        <taxon>Poaceae</taxon>
        <taxon>PACMAD clade</taxon>
        <taxon>Arundinoideae</taxon>
        <taxon>Arundineae</taxon>
        <taxon>Arundo</taxon>
    </lineage>
</organism>
<reference evidence="1" key="2">
    <citation type="journal article" date="2015" name="Data Brief">
        <title>Shoot transcriptome of the giant reed, Arundo donax.</title>
        <authorList>
            <person name="Barrero R.A."/>
            <person name="Guerrero F.D."/>
            <person name="Moolhuijzen P."/>
            <person name="Goolsby J.A."/>
            <person name="Tidwell J."/>
            <person name="Bellgard S.E."/>
            <person name="Bellgard M.I."/>
        </authorList>
    </citation>
    <scope>NUCLEOTIDE SEQUENCE</scope>
    <source>
        <tissue evidence="1">Shoot tissue taken approximately 20 cm above the soil surface</tissue>
    </source>
</reference>
<sequence length="17" mass="1745">MAPVSLAPFGGWDPRSG</sequence>